<keyword evidence="3" id="KW-1185">Reference proteome</keyword>
<dbReference type="OrthoDB" id="1027344at2"/>
<proteinExistence type="predicted"/>
<feature type="transmembrane region" description="Helical" evidence="1">
    <location>
        <begin position="58"/>
        <end position="76"/>
    </location>
</feature>
<dbReference type="EMBL" id="SOML01000007">
    <property type="protein sequence ID" value="TFD95673.1"/>
    <property type="molecule type" value="Genomic_DNA"/>
</dbReference>
<dbReference type="Proteomes" id="UP000297861">
    <property type="component" value="Unassembled WGS sequence"/>
</dbReference>
<reference evidence="2 3" key="1">
    <citation type="submission" date="2019-03" db="EMBL/GenBank/DDBJ databases">
        <title>San Antonio Military Medical Center submission to MRSN (WRAIR), pending publication.</title>
        <authorList>
            <person name="Blyth D.M."/>
            <person name="Mccarthy S.L."/>
            <person name="Schall S.E."/>
            <person name="Stam J.A."/>
            <person name="Ong A.C."/>
            <person name="Mcgann P.T."/>
        </authorList>
    </citation>
    <scope>NUCLEOTIDE SEQUENCE [LARGE SCALE GENOMIC DNA]</scope>
    <source>
        <strain evidence="2 3">MRSN571793</strain>
    </source>
</reference>
<evidence type="ECO:0000256" key="1">
    <source>
        <dbReference type="SAM" id="Phobius"/>
    </source>
</evidence>
<sequence>MQLYNLDNTKVIYNKYLPIKGYVAINLFGLVFARKEFKPISERTLNHERIHTAQMKELLYVFFYLWYGIEWIVRLFQYRDRKEAYYNISFEKEAYKNQYDLEYLKARKKYQILRYLSNL</sequence>
<accession>A0A4Y8KYZ1</accession>
<keyword evidence="1" id="KW-0812">Transmembrane</keyword>
<keyword evidence="1" id="KW-0472">Membrane</keyword>
<evidence type="ECO:0000313" key="2">
    <source>
        <dbReference type="EMBL" id="TFD95673.1"/>
    </source>
</evidence>
<comment type="caution">
    <text evidence="2">The sequence shown here is derived from an EMBL/GenBank/DDBJ whole genome shotgun (WGS) entry which is preliminary data.</text>
</comment>
<organism evidence="2 3">
    <name type="scientific">Dysgonomonas capnocytophagoides</name>
    <dbReference type="NCBI Taxonomy" id="45254"/>
    <lineage>
        <taxon>Bacteria</taxon>
        <taxon>Pseudomonadati</taxon>
        <taxon>Bacteroidota</taxon>
        <taxon>Bacteroidia</taxon>
        <taxon>Bacteroidales</taxon>
        <taxon>Dysgonomonadaceae</taxon>
        <taxon>Dysgonomonas</taxon>
    </lineage>
</organism>
<keyword evidence="1" id="KW-1133">Transmembrane helix</keyword>
<name>A0A4Y8KYZ1_9BACT</name>
<gene>
    <name evidence="2" type="ORF">E2605_12625</name>
</gene>
<protein>
    <recommendedName>
        <fullName evidence="4">DUF4157 domain-containing protein</fullName>
    </recommendedName>
</protein>
<dbReference type="RefSeq" id="WP_134436692.1">
    <property type="nucleotide sequence ID" value="NZ_JAWZLG010000074.1"/>
</dbReference>
<dbReference type="AlphaFoldDB" id="A0A4Y8KYZ1"/>
<evidence type="ECO:0000313" key="3">
    <source>
        <dbReference type="Proteomes" id="UP000297861"/>
    </source>
</evidence>
<evidence type="ECO:0008006" key="4">
    <source>
        <dbReference type="Google" id="ProtNLM"/>
    </source>
</evidence>